<dbReference type="eggNOG" id="ENOG502QZH2">
    <property type="taxonomic scope" value="Eukaryota"/>
</dbReference>
<dbReference type="EMBL" id="DS999418">
    <property type="protein sequence ID" value="EED86850.1"/>
    <property type="molecule type" value="Genomic_DNA"/>
</dbReference>
<dbReference type="Gene3D" id="3.90.550.20">
    <property type="match status" value="1"/>
</dbReference>
<dbReference type="PANTHER" id="PTHR31834:SF1">
    <property type="entry name" value="INITIATION-SPECIFIC ALPHA-1,6-MANNOSYLTRANSFERASE"/>
    <property type="match status" value="1"/>
</dbReference>
<evidence type="ECO:0000313" key="1">
    <source>
        <dbReference type="EMBL" id="EED86850.1"/>
    </source>
</evidence>
<dbReference type="GO" id="GO:0006487">
    <property type="term" value="P:protein N-linked glycosylation"/>
    <property type="evidence" value="ECO:0000318"/>
    <property type="project" value="GO_Central"/>
</dbReference>
<accession>B8LCU2</accession>
<dbReference type="PaxDb" id="35128-Thaps10498"/>
<dbReference type="InParanoid" id="B8LCU2"/>
<dbReference type="AlphaFoldDB" id="B8LCU2"/>
<proteinExistence type="predicted"/>
<dbReference type="InterPro" id="IPR029044">
    <property type="entry name" value="Nucleotide-diphossugar_trans"/>
</dbReference>
<dbReference type="GO" id="GO:0000009">
    <property type="term" value="F:alpha-1,6-mannosyltransferase activity"/>
    <property type="evidence" value="ECO:0000318"/>
    <property type="project" value="GO_Central"/>
</dbReference>
<dbReference type="InterPro" id="IPR039367">
    <property type="entry name" value="Och1-like"/>
</dbReference>
<dbReference type="OMA" id="NARSIWK"/>
<dbReference type="KEGG" id="tps:THAPSDRAFT_10498"/>
<dbReference type="Proteomes" id="UP000001449">
    <property type="component" value="Chromosome 16"/>
</dbReference>
<evidence type="ECO:0000313" key="2">
    <source>
        <dbReference type="Proteomes" id="UP000001449"/>
    </source>
</evidence>
<dbReference type="Pfam" id="PF04488">
    <property type="entry name" value="Gly_transf_sug"/>
    <property type="match status" value="1"/>
</dbReference>
<sequence>MIFQSWKTNTLREKICNNVVLWSRLNPEYDYFLFDDNAVESFILTEYGQEIYSAYSCVNVGAAKCDVWRLLVIYLFGGIYFDLDTTPKSPFSQWGFGNHSVVTGRSCNNKRHKGGCAHQWGLIYTPRHPVIYAAINETLNNLAIRTASHVYDISFWCYYHAWRNGPYNQSYMPNWGEAMGGRVVFSDEEAKDAMVEDNGHWPNARSIWKSECM</sequence>
<name>B8LCU2_THAPS</name>
<dbReference type="GeneID" id="7442573"/>
<dbReference type="GO" id="GO:0000136">
    <property type="term" value="C:mannan polymerase complex"/>
    <property type="evidence" value="ECO:0000318"/>
    <property type="project" value="GO_Central"/>
</dbReference>
<protein>
    <submittedName>
        <fullName evidence="1">Uncharacterized protein</fullName>
    </submittedName>
</protein>
<gene>
    <name evidence="1" type="ORF">THAPSDRAFT_10498</name>
</gene>
<reference evidence="1 2" key="1">
    <citation type="journal article" date="2004" name="Science">
        <title>The genome of the diatom Thalassiosira pseudonana: ecology, evolution, and metabolism.</title>
        <authorList>
            <person name="Armbrust E.V."/>
            <person name="Berges J.A."/>
            <person name="Bowler C."/>
            <person name="Green B.R."/>
            <person name="Martinez D."/>
            <person name="Putnam N.H."/>
            <person name="Zhou S."/>
            <person name="Allen A.E."/>
            <person name="Apt K.E."/>
            <person name="Bechner M."/>
            <person name="Brzezinski M.A."/>
            <person name="Chaal B.K."/>
            <person name="Chiovitti A."/>
            <person name="Davis A.K."/>
            <person name="Demarest M.S."/>
            <person name="Detter J.C."/>
            <person name="Glavina T."/>
            <person name="Goodstein D."/>
            <person name="Hadi M.Z."/>
            <person name="Hellsten U."/>
            <person name="Hildebrand M."/>
            <person name="Jenkins B.D."/>
            <person name="Jurka J."/>
            <person name="Kapitonov V.V."/>
            <person name="Kroger N."/>
            <person name="Lau W.W."/>
            <person name="Lane T.W."/>
            <person name="Larimer F.W."/>
            <person name="Lippmeier J.C."/>
            <person name="Lucas S."/>
            <person name="Medina M."/>
            <person name="Montsant A."/>
            <person name="Obornik M."/>
            <person name="Parker M.S."/>
            <person name="Palenik B."/>
            <person name="Pazour G.J."/>
            <person name="Richardson P.M."/>
            <person name="Rynearson T.A."/>
            <person name="Saito M.A."/>
            <person name="Schwartz D.C."/>
            <person name="Thamatrakoln K."/>
            <person name="Valentin K."/>
            <person name="Vardi A."/>
            <person name="Wilkerson F.P."/>
            <person name="Rokhsar D.S."/>
        </authorList>
    </citation>
    <scope>NUCLEOTIDE SEQUENCE [LARGE SCALE GENOMIC DNA]</scope>
    <source>
        <strain evidence="1 2">CCMP1335</strain>
    </source>
</reference>
<dbReference type="PANTHER" id="PTHR31834">
    <property type="entry name" value="INITIATION-SPECIFIC ALPHA-1,6-MANNOSYLTRANSFERASE"/>
    <property type="match status" value="1"/>
</dbReference>
<keyword evidence="2" id="KW-1185">Reference proteome</keyword>
<dbReference type="RefSeq" id="XP_002296866.1">
    <property type="nucleotide sequence ID" value="XM_002296830.1"/>
</dbReference>
<reference evidence="1 2" key="2">
    <citation type="journal article" date="2008" name="Nature">
        <title>The Phaeodactylum genome reveals the evolutionary history of diatom genomes.</title>
        <authorList>
            <person name="Bowler C."/>
            <person name="Allen A.E."/>
            <person name="Badger J.H."/>
            <person name="Grimwood J."/>
            <person name="Jabbari K."/>
            <person name="Kuo A."/>
            <person name="Maheswari U."/>
            <person name="Martens C."/>
            <person name="Maumus F."/>
            <person name="Otillar R.P."/>
            <person name="Rayko E."/>
            <person name="Salamov A."/>
            <person name="Vandepoele K."/>
            <person name="Beszteri B."/>
            <person name="Gruber A."/>
            <person name="Heijde M."/>
            <person name="Katinka M."/>
            <person name="Mock T."/>
            <person name="Valentin K."/>
            <person name="Verret F."/>
            <person name="Berges J.A."/>
            <person name="Brownlee C."/>
            <person name="Cadoret J.P."/>
            <person name="Chiovitti A."/>
            <person name="Choi C.J."/>
            <person name="Coesel S."/>
            <person name="De Martino A."/>
            <person name="Detter J.C."/>
            <person name="Durkin C."/>
            <person name="Falciatore A."/>
            <person name="Fournet J."/>
            <person name="Haruta M."/>
            <person name="Huysman M.J."/>
            <person name="Jenkins B.D."/>
            <person name="Jiroutova K."/>
            <person name="Jorgensen R.E."/>
            <person name="Joubert Y."/>
            <person name="Kaplan A."/>
            <person name="Kroger N."/>
            <person name="Kroth P.G."/>
            <person name="La Roche J."/>
            <person name="Lindquist E."/>
            <person name="Lommer M."/>
            <person name="Martin-Jezequel V."/>
            <person name="Lopez P.J."/>
            <person name="Lucas S."/>
            <person name="Mangogna M."/>
            <person name="McGinnis K."/>
            <person name="Medlin L.K."/>
            <person name="Montsant A."/>
            <person name="Oudot-Le Secq M.P."/>
            <person name="Napoli C."/>
            <person name="Obornik M."/>
            <person name="Parker M.S."/>
            <person name="Petit J.L."/>
            <person name="Porcel B.M."/>
            <person name="Poulsen N."/>
            <person name="Robison M."/>
            <person name="Rychlewski L."/>
            <person name="Rynearson T.A."/>
            <person name="Schmutz J."/>
            <person name="Shapiro H."/>
            <person name="Siaut M."/>
            <person name="Stanley M."/>
            <person name="Sussman M.R."/>
            <person name="Taylor A.R."/>
            <person name="Vardi A."/>
            <person name="von Dassow P."/>
            <person name="Vyverman W."/>
            <person name="Willis A."/>
            <person name="Wyrwicz L.S."/>
            <person name="Rokhsar D.S."/>
            <person name="Weissenbach J."/>
            <person name="Armbrust E.V."/>
            <person name="Green B.R."/>
            <person name="Van de Peer Y."/>
            <person name="Grigoriev I.V."/>
        </authorList>
    </citation>
    <scope>NUCLEOTIDE SEQUENCE [LARGE SCALE GENOMIC DNA]</scope>
    <source>
        <strain evidence="1 2">CCMP1335</strain>
    </source>
</reference>
<dbReference type="HOGENOM" id="CLU_1296694_0_0_1"/>
<organism evidence="1 2">
    <name type="scientific">Thalassiosira pseudonana</name>
    <name type="common">Marine diatom</name>
    <name type="synonym">Cyclotella nana</name>
    <dbReference type="NCBI Taxonomy" id="35128"/>
    <lineage>
        <taxon>Eukaryota</taxon>
        <taxon>Sar</taxon>
        <taxon>Stramenopiles</taxon>
        <taxon>Ochrophyta</taxon>
        <taxon>Bacillariophyta</taxon>
        <taxon>Coscinodiscophyceae</taxon>
        <taxon>Thalassiosirophycidae</taxon>
        <taxon>Thalassiosirales</taxon>
        <taxon>Thalassiosiraceae</taxon>
        <taxon>Thalassiosira</taxon>
    </lineage>
</organism>
<dbReference type="SUPFAM" id="SSF53448">
    <property type="entry name" value="Nucleotide-diphospho-sugar transferases"/>
    <property type="match status" value="1"/>
</dbReference>
<dbReference type="InterPro" id="IPR007577">
    <property type="entry name" value="GlycoTrfase_DXD_sugar-bd_CS"/>
</dbReference>
<dbReference type="STRING" id="35128.B8LCU2"/>